<sequence>MGDRRAAWSWSTGINRPGGDGAAAEDGQRLVAVSNRAMQRDREGGEATVIWREMERDARGRVAGLRPCGGFGGDRVIGGDGEEIAAILAARMRSGREEGELGESVGARVGFKVDFGRGARELGLWPCLWLSVLEQRGDGTGQLGVSGALLPIQKE</sequence>
<name>A2YCU7_ORYSI</name>
<evidence type="ECO:0000313" key="2">
    <source>
        <dbReference type="EMBL" id="EAZ00908.1"/>
    </source>
</evidence>
<dbReference type="AlphaFoldDB" id="A2YCU7"/>
<proteinExistence type="predicted"/>
<dbReference type="EMBL" id="CM000131">
    <property type="protein sequence ID" value="EAZ00908.1"/>
    <property type="molecule type" value="Genomic_DNA"/>
</dbReference>
<dbReference type="Proteomes" id="UP000007015">
    <property type="component" value="Chromosome 6"/>
</dbReference>
<dbReference type="HOGENOM" id="CLU_1698417_0_0_1"/>
<evidence type="ECO:0000313" key="3">
    <source>
        <dbReference type="Proteomes" id="UP000007015"/>
    </source>
</evidence>
<keyword evidence="3" id="KW-1185">Reference proteome</keyword>
<reference evidence="2 3" key="1">
    <citation type="journal article" date="2005" name="PLoS Biol.">
        <title>The genomes of Oryza sativa: a history of duplications.</title>
        <authorList>
            <person name="Yu J."/>
            <person name="Wang J."/>
            <person name="Lin W."/>
            <person name="Li S."/>
            <person name="Li H."/>
            <person name="Zhou J."/>
            <person name="Ni P."/>
            <person name="Dong W."/>
            <person name="Hu S."/>
            <person name="Zeng C."/>
            <person name="Zhang J."/>
            <person name="Zhang Y."/>
            <person name="Li R."/>
            <person name="Xu Z."/>
            <person name="Li S."/>
            <person name="Li X."/>
            <person name="Zheng H."/>
            <person name="Cong L."/>
            <person name="Lin L."/>
            <person name="Yin J."/>
            <person name="Geng J."/>
            <person name="Li G."/>
            <person name="Shi J."/>
            <person name="Liu J."/>
            <person name="Lv H."/>
            <person name="Li J."/>
            <person name="Wang J."/>
            <person name="Deng Y."/>
            <person name="Ran L."/>
            <person name="Shi X."/>
            <person name="Wang X."/>
            <person name="Wu Q."/>
            <person name="Li C."/>
            <person name="Ren X."/>
            <person name="Wang J."/>
            <person name="Wang X."/>
            <person name="Li D."/>
            <person name="Liu D."/>
            <person name="Zhang X."/>
            <person name="Ji Z."/>
            <person name="Zhao W."/>
            <person name="Sun Y."/>
            <person name="Zhang Z."/>
            <person name="Bao J."/>
            <person name="Han Y."/>
            <person name="Dong L."/>
            <person name="Ji J."/>
            <person name="Chen P."/>
            <person name="Wu S."/>
            <person name="Liu J."/>
            <person name="Xiao Y."/>
            <person name="Bu D."/>
            <person name="Tan J."/>
            <person name="Yang L."/>
            <person name="Ye C."/>
            <person name="Zhang J."/>
            <person name="Xu J."/>
            <person name="Zhou Y."/>
            <person name="Yu Y."/>
            <person name="Zhang B."/>
            <person name="Zhuang S."/>
            <person name="Wei H."/>
            <person name="Liu B."/>
            <person name="Lei M."/>
            <person name="Yu H."/>
            <person name="Li Y."/>
            <person name="Xu H."/>
            <person name="Wei S."/>
            <person name="He X."/>
            <person name="Fang L."/>
            <person name="Zhang Z."/>
            <person name="Zhang Y."/>
            <person name="Huang X."/>
            <person name="Su Z."/>
            <person name="Tong W."/>
            <person name="Li J."/>
            <person name="Tong Z."/>
            <person name="Li S."/>
            <person name="Ye J."/>
            <person name="Wang L."/>
            <person name="Fang L."/>
            <person name="Lei T."/>
            <person name="Chen C."/>
            <person name="Chen H."/>
            <person name="Xu Z."/>
            <person name="Li H."/>
            <person name="Huang H."/>
            <person name="Zhang F."/>
            <person name="Xu H."/>
            <person name="Li N."/>
            <person name="Zhao C."/>
            <person name="Li S."/>
            <person name="Dong L."/>
            <person name="Huang Y."/>
            <person name="Li L."/>
            <person name="Xi Y."/>
            <person name="Qi Q."/>
            <person name="Li W."/>
            <person name="Zhang B."/>
            <person name="Hu W."/>
            <person name="Zhang Y."/>
            <person name="Tian X."/>
            <person name="Jiao Y."/>
            <person name="Liang X."/>
            <person name="Jin J."/>
            <person name="Gao L."/>
            <person name="Zheng W."/>
            <person name="Hao B."/>
            <person name="Liu S."/>
            <person name="Wang W."/>
            <person name="Yuan L."/>
            <person name="Cao M."/>
            <person name="McDermott J."/>
            <person name="Samudrala R."/>
            <person name="Wang J."/>
            <person name="Wong G.K."/>
            <person name="Yang H."/>
        </authorList>
    </citation>
    <scope>NUCLEOTIDE SEQUENCE [LARGE SCALE GENOMIC DNA]</scope>
    <source>
        <strain evidence="3">cv. 93-11</strain>
    </source>
</reference>
<protein>
    <submittedName>
        <fullName evidence="2">Uncharacterized protein</fullName>
    </submittedName>
</protein>
<feature type="region of interest" description="Disordered" evidence="1">
    <location>
        <begin position="1"/>
        <end position="25"/>
    </location>
</feature>
<dbReference type="Gramene" id="BGIOSGA021265-TA">
    <property type="protein sequence ID" value="BGIOSGA021265-PA"/>
    <property type="gene ID" value="BGIOSGA021265"/>
</dbReference>
<organism evidence="2 3">
    <name type="scientific">Oryza sativa subsp. indica</name>
    <name type="common">Rice</name>
    <dbReference type="NCBI Taxonomy" id="39946"/>
    <lineage>
        <taxon>Eukaryota</taxon>
        <taxon>Viridiplantae</taxon>
        <taxon>Streptophyta</taxon>
        <taxon>Embryophyta</taxon>
        <taxon>Tracheophyta</taxon>
        <taxon>Spermatophyta</taxon>
        <taxon>Magnoliopsida</taxon>
        <taxon>Liliopsida</taxon>
        <taxon>Poales</taxon>
        <taxon>Poaceae</taxon>
        <taxon>BOP clade</taxon>
        <taxon>Oryzoideae</taxon>
        <taxon>Oryzeae</taxon>
        <taxon>Oryzinae</taxon>
        <taxon>Oryza</taxon>
        <taxon>Oryza sativa</taxon>
    </lineage>
</organism>
<gene>
    <name evidence="2" type="ORF">OsI_22938</name>
</gene>
<evidence type="ECO:0000256" key="1">
    <source>
        <dbReference type="SAM" id="MobiDB-lite"/>
    </source>
</evidence>
<dbReference type="OMA" id="CHWRIDG"/>
<accession>A2YCU7</accession>